<evidence type="ECO:0000313" key="2">
    <source>
        <dbReference type="EMBL" id="KAG1338088.1"/>
    </source>
</evidence>
<dbReference type="Proteomes" id="UP000797356">
    <property type="component" value="Chromosome 4"/>
</dbReference>
<dbReference type="PANTHER" id="PTHR13318">
    <property type="entry name" value="PARTNER OF PAIRED, ISOFORM B-RELATED"/>
    <property type="match status" value="1"/>
</dbReference>
<dbReference type="Gene3D" id="3.80.10.10">
    <property type="entry name" value="Ribonuclease Inhibitor"/>
    <property type="match status" value="3"/>
</dbReference>
<dbReference type="SUPFAM" id="SSF52047">
    <property type="entry name" value="RNI-like"/>
    <property type="match status" value="2"/>
</dbReference>
<proteinExistence type="predicted"/>
<dbReference type="OrthoDB" id="550575at2759"/>
<dbReference type="SUPFAM" id="SSF81383">
    <property type="entry name" value="F-box domain"/>
    <property type="match status" value="1"/>
</dbReference>
<dbReference type="CDD" id="cd22159">
    <property type="entry name" value="F-box_AtTIR1-like"/>
    <property type="match status" value="1"/>
</dbReference>
<dbReference type="InterPro" id="IPR006553">
    <property type="entry name" value="Leu-rich_rpt_Cys-con_subtyp"/>
</dbReference>
<dbReference type="SMART" id="SM00367">
    <property type="entry name" value="LRR_CC"/>
    <property type="match status" value="15"/>
</dbReference>
<reference evidence="2" key="2">
    <citation type="submission" date="2019-07" db="EMBL/GenBank/DDBJ databases">
        <authorList>
            <person name="Yang Y."/>
            <person name="Bocs S."/>
            <person name="Baudouin L."/>
        </authorList>
    </citation>
    <scope>NUCLEOTIDE SEQUENCE</scope>
    <source>
        <tissue evidence="2">Spear leaf of Hainan Tall coconut</tissue>
    </source>
</reference>
<dbReference type="InterPro" id="IPR036047">
    <property type="entry name" value="F-box-like_dom_sf"/>
</dbReference>
<dbReference type="GO" id="GO:0031146">
    <property type="term" value="P:SCF-dependent proteasomal ubiquitin-dependent protein catabolic process"/>
    <property type="evidence" value="ECO:0007669"/>
    <property type="project" value="TreeGrafter"/>
</dbReference>
<feature type="domain" description="F-box/LRR-repeat protein 15-like leucin rich repeat" evidence="1">
    <location>
        <begin position="418"/>
        <end position="559"/>
    </location>
</feature>
<dbReference type="Pfam" id="PF25372">
    <property type="entry name" value="DUF7885"/>
    <property type="match status" value="1"/>
</dbReference>
<organism evidence="2 3">
    <name type="scientific">Cocos nucifera</name>
    <name type="common">Coconut palm</name>
    <dbReference type="NCBI Taxonomy" id="13894"/>
    <lineage>
        <taxon>Eukaryota</taxon>
        <taxon>Viridiplantae</taxon>
        <taxon>Streptophyta</taxon>
        <taxon>Embryophyta</taxon>
        <taxon>Tracheophyta</taxon>
        <taxon>Spermatophyta</taxon>
        <taxon>Magnoliopsida</taxon>
        <taxon>Liliopsida</taxon>
        <taxon>Arecaceae</taxon>
        <taxon>Arecoideae</taxon>
        <taxon>Cocoseae</taxon>
        <taxon>Attaleinae</taxon>
        <taxon>Cocos</taxon>
    </lineage>
</organism>
<protein>
    <submittedName>
        <fullName evidence="2">F-box/LRR-repeat protein 3</fullName>
    </submittedName>
</protein>
<dbReference type="GO" id="GO:0019005">
    <property type="term" value="C:SCF ubiquitin ligase complex"/>
    <property type="evidence" value="ECO:0007669"/>
    <property type="project" value="TreeGrafter"/>
</dbReference>
<evidence type="ECO:0000259" key="1">
    <source>
        <dbReference type="Pfam" id="PF25372"/>
    </source>
</evidence>
<sequence>MREEAEQQRNPFDSLTEEILFLILDRLGSNPVDKKSFSLVCKSFYVAESRHRRTLAPLRADLLRRVLARYPSIARLDFTLCPRVTDGALTAAADALRSSLRSVDLSRSRAFSSVGLEKLAVNCTSLVEIDLSYSFYLTDGAAAAIGRARNLERLWLAKCRRITDIGIARIALGCPKLRLLCLNECIKLTDLGIELVASKCKMLQSLDLSYLAITEKCLPAILQLPYLEDLSLPECVGVDALSQGCTSLEVLDMSIRQQVFDISTCQHAKCAGLTSITNRSLGLRQMGLTYYIPVTCFLQKLPRLQSIKLSDCEITSTELKAIGTSCLSLKELSFSKCSGITDEDLSLIVSKHRDLLKLDITCCSEITDVSLANITSSCTSLTSLRMESCNLVSKEGFRLIGQRCHVLEELDLTDTDLDNEGLKAISGCFKLSSLKIGLCMNINDEGLVHVGKCCPKLQVLDLYRCTGITDVGISAIALGCPVLRMINLAYCSDITDDSLKSLSKCLNLDTLEIRGCPQVSSVGISAIAVGCRQITKLDVKKCYDINDDGMLSLGRFSQNLRQAASTISPQFKNRDLGVPFLAPFLFGWTVSAGGEC</sequence>
<keyword evidence="3" id="KW-1185">Reference proteome</keyword>
<reference evidence="2" key="1">
    <citation type="journal article" date="2017" name="Gigascience">
        <title>The genome draft of coconut (Cocos nucifera).</title>
        <authorList>
            <person name="Xiao Y."/>
            <person name="Xu P."/>
            <person name="Fan H."/>
            <person name="Baudouin L."/>
            <person name="Xia W."/>
            <person name="Bocs S."/>
            <person name="Xu J."/>
            <person name="Li Q."/>
            <person name="Guo A."/>
            <person name="Zhou L."/>
            <person name="Li J."/>
            <person name="Wu Y."/>
            <person name="Ma Z."/>
            <person name="Armero A."/>
            <person name="Issali A.E."/>
            <person name="Liu N."/>
            <person name="Peng M."/>
            <person name="Yang Y."/>
        </authorList>
    </citation>
    <scope>NUCLEOTIDE SEQUENCE</scope>
    <source>
        <tissue evidence="2">Spear leaf of Hainan Tall coconut</tissue>
    </source>
</reference>
<dbReference type="EMBL" id="CM017875">
    <property type="protein sequence ID" value="KAG1338088.1"/>
    <property type="molecule type" value="Genomic_DNA"/>
</dbReference>
<dbReference type="PANTHER" id="PTHR13318:SF105">
    <property type="entry name" value="F-BOX_LRR-REPEAT PROTEIN 3"/>
    <property type="match status" value="1"/>
</dbReference>
<accession>A0A8K0MZX5</accession>
<gene>
    <name evidence="2" type="ORF">COCNU_04G003940</name>
</gene>
<dbReference type="InterPro" id="IPR057207">
    <property type="entry name" value="FBXL15_LRR"/>
</dbReference>
<dbReference type="InterPro" id="IPR032675">
    <property type="entry name" value="LRR_dom_sf"/>
</dbReference>
<evidence type="ECO:0000313" key="3">
    <source>
        <dbReference type="Proteomes" id="UP000797356"/>
    </source>
</evidence>
<name>A0A8K0MZX5_COCNU</name>
<dbReference type="AlphaFoldDB" id="A0A8K0MZX5"/>
<comment type="caution">
    <text evidence="2">The sequence shown here is derived from an EMBL/GenBank/DDBJ whole genome shotgun (WGS) entry which is preliminary data.</text>
</comment>